<keyword evidence="4" id="KW-0238">DNA-binding</keyword>
<dbReference type="InterPro" id="IPR014795">
    <property type="entry name" value="TacA_1-like"/>
</dbReference>
<keyword evidence="3" id="KW-0805">Transcription regulation</keyword>
<evidence type="ECO:0000256" key="2">
    <source>
        <dbReference type="ARBA" id="ARBA00022649"/>
    </source>
</evidence>
<dbReference type="Proteomes" id="UP000050863">
    <property type="component" value="Unassembled WGS sequence"/>
</dbReference>
<keyword evidence="8" id="KW-1185">Reference proteome</keyword>
<dbReference type="AlphaFoldDB" id="A0A0R3LIK9"/>
<comment type="caution">
    <text evidence="7">The sequence shown here is derived from an EMBL/GenBank/DDBJ whole genome shotgun (WGS) entry which is preliminary data.</text>
</comment>
<dbReference type="InterPro" id="IPR010985">
    <property type="entry name" value="Ribbon_hlx_hlx"/>
</dbReference>
<organism evidence="7 8">
    <name type="scientific">Bradyrhizobium jicamae</name>
    <dbReference type="NCBI Taxonomy" id="280332"/>
    <lineage>
        <taxon>Bacteria</taxon>
        <taxon>Pseudomonadati</taxon>
        <taxon>Pseudomonadota</taxon>
        <taxon>Alphaproteobacteria</taxon>
        <taxon>Hyphomicrobiales</taxon>
        <taxon>Nitrobacteraceae</taxon>
        <taxon>Bradyrhizobium</taxon>
    </lineage>
</organism>
<proteinExistence type="inferred from homology"/>
<dbReference type="GO" id="GO:0003677">
    <property type="term" value="F:DNA binding"/>
    <property type="evidence" value="ECO:0007669"/>
    <property type="project" value="UniProtKB-KW"/>
</dbReference>
<comment type="similarity">
    <text evidence="6">Belongs to the TacA antitoxin family.</text>
</comment>
<evidence type="ECO:0000313" key="7">
    <source>
        <dbReference type="EMBL" id="KRR07608.1"/>
    </source>
</evidence>
<keyword evidence="1" id="KW-0678">Repressor</keyword>
<dbReference type="PANTHER" id="PTHR35401:SF1">
    <property type="entry name" value="CYTOPLASMIC PROTEIN"/>
    <property type="match status" value="1"/>
</dbReference>
<keyword evidence="2" id="KW-1277">Toxin-antitoxin system</keyword>
<dbReference type="Gene3D" id="1.20.5.780">
    <property type="entry name" value="Single helix bin"/>
    <property type="match status" value="1"/>
</dbReference>
<sequence length="100" mass="11297">MPRVIKRKEHPLSMRLPETDIAIIDRAATLRGRSRTDFVRDAAVRAAEDVLMETAPIRMSPAGFKAFVEVLSKPARPVPEMVELFQRAAPWESRNAKAEK</sequence>
<accession>A0A0R3LIK9</accession>
<evidence type="ECO:0000256" key="1">
    <source>
        <dbReference type="ARBA" id="ARBA00022491"/>
    </source>
</evidence>
<keyword evidence="5" id="KW-0804">Transcription</keyword>
<name>A0A0R3LIK9_9BRAD</name>
<dbReference type="GO" id="GO:0006355">
    <property type="term" value="P:regulation of DNA-templated transcription"/>
    <property type="evidence" value="ECO:0007669"/>
    <property type="project" value="InterPro"/>
</dbReference>
<evidence type="ECO:0000256" key="3">
    <source>
        <dbReference type="ARBA" id="ARBA00023015"/>
    </source>
</evidence>
<dbReference type="STRING" id="280332.CQ12_27640"/>
<evidence type="ECO:0000313" key="8">
    <source>
        <dbReference type="Proteomes" id="UP000050863"/>
    </source>
</evidence>
<evidence type="ECO:0000256" key="4">
    <source>
        <dbReference type="ARBA" id="ARBA00023125"/>
    </source>
</evidence>
<dbReference type="Pfam" id="PF08681">
    <property type="entry name" value="TacA1"/>
    <property type="match status" value="1"/>
</dbReference>
<dbReference type="OrthoDB" id="7359199at2"/>
<reference evidence="7 8" key="1">
    <citation type="submission" date="2014-03" db="EMBL/GenBank/DDBJ databases">
        <title>Bradyrhizobium valentinum sp. nov., isolated from effective nodules of Lupinus mariae-josephae, a lupine endemic of basic-lime soils in Eastern Spain.</title>
        <authorList>
            <person name="Duran D."/>
            <person name="Rey L."/>
            <person name="Navarro A."/>
            <person name="Busquets A."/>
            <person name="Imperial J."/>
            <person name="Ruiz-Argueso T."/>
        </authorList>
    </citation>
    <scope>NUCLEOTIDE SEQUENCE [LARGE SCALE GENOMIC DNA]</scope>
    <source>
        <strain evidence="7 8">PAC68</strain>
    </source>
</reference>
<dbReference type="PANTHER" id="PTHR35401">
    <property type="entry name" value="COPG FAMILY HELIX-TURN-HELIX PROTEIN-RELATED-RELATED"/>
    <property type="match status" value="1"/>
</dbReference>
<gene>
    <name evidence="7" type="ORF">CQ12_27640</name>
</gene>
<dbReference type="EMBL" id="LLXZ01000101">
    <property type="protein sequence ID" value="KRR07608.1"/>
    <property type="molecule type" value="Genomic_DNA"/>
</dbReference>
<protein>
    <recommendedName>
        <fullName evidence="9">CopG family transcriptional regulator</fullName>
    </recommendedName>
</protein>
<evidence type="ECO:0008006" key="9">
    <source>
        <dbReference type="Google" id="ProtNLM"/>
    </source>
</evidence>
<dbReference type="SUPFAM" id="SSF47598">
    <property type="entry name" value="Ribbon-helix-helix"/>
    <property type="match status" value="1"/>
</dbReference>
<evidence type="ECO:0000256" key="6">
    <source>
        <dbReference type="ARBA" id="ARBA00049988"/>
    </source>
</evidence>
<evidence type="ECO:0000256" key="5">
    <source>
        <dbReference type="ARBA" id="ARBA00023163"/>
    </source>
</evidence>